<organism evidence="1 2">
    <name type="scientific">Nicotiana sylvestris</name>
    <name type="common">Wood tobacco</name>
    <name type="synonym">South American tobacco</name>
    <dbReference type="NCBI Taxonomy" id="4096"/>
    <lineage>
        <taxon>Eukaryota</taxon>
        <taxon>Viridiplantae</taxon>
        <taxon>Streptophyta</taxon>
        <taxon>Embryophyta</taxon>
        <taxon>Tracheophyta</taxon>
        <taxon>Spermatophyta</taxon>
        <taxon>Magnoliopsida</taxon>
        <taxon>eudicotyledons</taxon>
        <taxon>Gunneridae</taxon>
        <taxon>Pentapetalae</taxon>
        <taxon>asterids</taxon>
        <taxon>lamiids</taxon>
        <taxon>Solanales</taxon>
        <taxon>Solanaceae</taxon>
        <taxon>Nicotianoideae</taxon>
        <taxon>Nicotianeae</taxon>
        <taxon>Nicotiana</taxon>
    </lineage>
</organism>
<dbReference type="InterPro" id="IPR043128">
    <property type="entry name" value="Rev_trsase/Diguanyl_cyclase"/>
</dbReference>
<dbReference type="RefSeq" id="XP_009758013.1">
    <property type="nucleotide sequence ID" value="XM_009759711.1"/>
</dbReference>
<dbReference type="SUPFAM" id="SSF56672">
    <property type="entry name" value="DNA/RNA polymerases"/>
    <property type="match status" value="1"/>
</dbReference>
<dbReference type="PANTHER" id="PTHR33067">
    <property type="entry name" value="RNA-DIRECTED DNA POLYMERASE-RELATED"/>
    <property type="match status" value="1"/>
</dbReference>
<sequence>MTHQVSAIVDLMSPNLEDPGTFTIPCTIGSVYFAKAMYDLGESINLMPYSVFKTLVSYEVLIILGRTFLETGKALVDVEVGELTFRMGDKKLSFIATRYEETNLVLNWGKCHFMVEEGIVLGHKIAKNGIEVDKAKIEVISKLCPPTSVKGVRSFFGHVRFYRRFIKDFSK</sequence>
<dbReference type="InterPro" id="IPR043502">
    <property type="entry name" value="DNA/RNA_pol_sf"/>
</dbReference>
<reference evidence="2" key="2">
    <citation type="submission" date="2025-08" db="UniProtKB">
        <authorList>
            <consortium name="RefSeq"/>
        </authorList>
    </citation>
    <scope>IDENTIFICATION</scope>
    <source>
        <tissue evidence="2">Leaf</tissue>
    </source>
</reference>
<dbReference type="PANTHER" id="PTHR33067:SF9">
    <property type="entry name" value="RNA-DIRECTED DNA POLYMERASE"/>
    <property type="match status" value="1"/>
</dbReference>
<reference evidence="1" key="1">
    <citation type="journal article" date="2013" name="Genome Biol.">
        <title>Reference genomes and transcriptomes of Nicotiana sylvestris and Nicotiana tomentosiformis.</title>
        <authorList>
            <person name="Sierro N."/>
            <person name="Battey J.N."/>
            <person name="Ouadi S."/>
            <person name="Bovet L."/>
            <person name="Goepfert S."/>
            <person name="Bakaher N."/>
            <person name="Peitsch M.C."/>
            <person name="Ivanov N.V."/>
        </authorList>
    </citation>
    <scope>NUCLEOTIDE SEQUENCE [LARGE SCALE GENOMIC DNA]</scope>
</reference>
<evidence type="ECO:0000313" key="2">
    <source>
        <dbReference type="RefSeq" id="XP_009758013.1"/>
    </source>
</evidence>
<dbReference type="Proteomes" id="UP000189701">
    <property type="component" value="Unplaced"/>
</dbReference>
<keyword evidence="1" id="KW-1185">Reference proteome</keyword>
<evidence type="ECO:0000313" key="1">
    <source>
        <dbReference type="Proteomes" id="UP000189701"/>
    </source>
</evidence>
<dbReference type="Gene3D" id="3.30.70.270">
    <property type="match status" value="2"/>
</dbReference>
<proteinExistence type="predicted"/>
<dbReference type="eggNOG" id="KOG0017">
    <property type="taxonomic scope" value="Eukaryota"/>
</dbReference>
<protein>
    <submittedName>
        <fullName evidence="2">Uncharacterized protein LOC104210750</fullName>
    </submittedName>
</protein>
<dbReference type="AlphaFoldDB" id="A0A1U7UUY7"/>
<dbReference type="OrthoDB" id="1709213at2759"/>
<accession>A0A1U7UUY7</accession>
<gene>
    <name evidence="2" type="primary">LOC104210750</name>
</gene>
<name>A0A1U7UUY7_NICSY</name>
<feature type="non-terminal residue" evidence="2">
    <location>
        <position position="171"/>
    </location>
</feature>
<dbReference type="STRING" id="4096.A0A1U7UUY7"/>